<reference evidence="2 3" key="1">
    <citation type="submission" date="2016-11" db="EMBL/GenBank/DDBJ databases">
        <title>The macronuclear genome of Stentor coeruleus: a giant cell with tiny introns.</title>
        <authorList>
            <person name="Slabodnick M."/>
            <person name="Ruby J.G."/>
            <person name="Reiff S.B."/>
            <person name="Swart E.C."/>
            <person name="Gosai S."/>
            <person name="Prabakaran S."/>
            <person name="Witkowska E."/>
            <person name="Larue G.E."/>
            <person name="Fisher S."/>
            <person name="Freeman R.M."/>
            <person name="Gunawardena J."/>
            <person name="Chu W."/>
            <person name="Stover N.A."/>
            <person name="Gregory B.D."/>
            <person name="Nowacki M."/>
            <person name="Derisi J."/>
            <person name="Roy S.W."/>
            <person name="Marshall W.F."/>
            <person name="Sood P."/>
        </authorList>
    </citation>
    <scope>NUCLEOTIDE SEQUENCE [LARGE SCALE GENOMIC DNA]</scope>
    <source>
        <strain evidence="2">WM001</strain>
    </source>
</reference>
<proteinExistence type="predicted"/>
<keyword evidence="3" id="KW-1185">Reference proteome</keyword>
<accession>A0A1R2C6C8</accession>
<dbReference type="Proteomes" id="UP000187209">
    <property type="component" value="Unassembled WGS sequence"/>
</dbReference>
<dbReference type="EMBL" id="MPUH01000265">
    <property type="protein sequence ID" value="OMJ84568.1"/>
    <property type="molecule type" value="Genomic_DNA"/>
</dbReference>
<dbReference type="AlphaFoldDB" id="A0A1R2C6C8"/>
<evidence type="ECO:0000259" key="1">
    <source>
        <dbReference type="Pfam" id="PF04438"/>
    </source>
</evidence>
<comment type="caution">
    <text evidence="2">The sequence shown here is derived from an EMBL/GenBank/DDBJ whole genome shotgun (WGS) entry which is preliminary data.</text>
</comment>
<evidence type="ECO:0000313" key="3">
    <source>
        <dbReference type="Proteomes" id="UP000187209"/>
    </source>
</evidence>
<evidence type="ECO:0000313" key="2">
    <source>
        <dbReference type="EMBL" id="OMJ84568.1"/>
    </source>
</evidence>
<dbReference type="Pfam" id="PF04438">
    <property type="entry name" value="zf-HIT"/>
    <property type="match status" value="1"/>
</dbReference>
<name>A0A1R2C6C8_9CILI</name>
<gene>
    <name evidence="2" type="ORF">SteCoe_14308</name>
</gene>
<feature type="domain" description="HIT-type" evidence="1">
    <location>
        <begin position="88"/>
        <end position="111"/>
    </location>
</feature>
<dbReference type="InterPro" id="IPR007529">
    <property type="entry name" value="Znf_HIT"/>
</dbReference>
<protein>
    <recommendedName>
        <fullName evidence="1">HIT-type domain-containing protein</fullName>
    </recommendedName>
</protein>
<organism evidence="2 3">
    <name type="scientific">Stentor coeruleus</name>
    <dbReference type="NCBI Taxonomy" id="5963"/>
    <lineage>
        <taxon>Eukaryota</taxon>
        <taxon>Sar</taxon>
        <taxon>Alveolata</taxon>
        <taxon>Ciliophora</taxon>
        <taxon>Postciliodesmatophora</taxon>
        <taxon>Heterotrichea</taxon>
        <taxon>Heterotrichida</taxon>
        <taxon>Stentoridae</taxon>
        <taxon>Stentor</taxon>
    </lineage>
</organism>
<dbReference type="OrthoDB" id="10631206at2759"/>
<sequence length="117" mass="13176">MSEGFIPMDEDKAEVEHSKPTMNAALISKILAGNKKKKPPAKRAPKVLLPPCISYVSNSNSTYLKFPVTYNITRTFAKPKINEIKLCACGNKGKYREPKTLRPYCSIPCFKNLKNRN</sequence>